<feature type="domain" description="HTH LytTR-type" evidence="3">
    <location>
        <begin position="151"/>
        <end position="255"/>
    </location>
</feature>
<dbReference type="PROSITE" id="PS50110">
    <property type="entry name" value="RESPONSE_REGULATORY"/>
    <property type="match status" value="1"/>
</dbReference>
<name>A0A7W7ZFT3_9BACT</name>
<dbReference type="PANTHER" id="PTHR37299">
    <property type="entry name" value="TRANSCRIPTIONAL REGULATOR-RELATED"/>
    <property type="match status" value="1"/>
</dbReference>
<dbReference type="Gene3D" id="2.40.50.1020">
    <property type="entry name" value="LytTr DNA-binding domain"/>
    <property type="match status" value="1"/>
</dbReference>
<evidence type="ECO:0000313" key="5">
    <source>
        <dbReference type="Proteomes" id="UP000540989"/>
    </source>
</evidence>
<organism evidence="4 5">
    <name type="scientific">Granulicella aggregans</name>
    <dbReference type="NCBI Taxonomy" id="474949"/>
    <lineage>
        <taxon>Bacteria</taxon>
        <taxon>Pseudomonadati</taxon>
        <taxon>Acidobacteriota</taxon>
        <taxon>Terriglobia</taxon>
        <taxon>Terriglobales</taxon>
        <taxon>Acidobacteriaceae</taxon>
        <taxon>Granulicella</taxon>
    </lineage>
</organism>
<dbReference type="Gene3D" id="3.40.50.2300">
    <property type="match status" value="1"/>
</dbReference>
<evidence type="ECO:0000313" key="4">
    <source>
        <dbReference type="EMBL" id="MBB5059130.1"/>
    </source>
</evidence>
<feature type="domain" description="Response regulatory" evidence="2">
    <location>
        <begin position="4"/>
        <end position="117"/>
    </location>
</feature>
<evidence type="ECO:0000256" key="1">
    <source>
        <dbReference type="PROSITE-ProRule" id="PRU00169"/>
    </source>
</evidence>
<dbReference type="InterPro" id="IPR011006">
    <property type="entry name" value="CheY-like_superfamily"/>
</dbReference>
<protein>
    <submittedName>
        <fullName evidence="4">Two-component system LytT family response regulator</fullName>
    </submittedName>
</protein>
<dbReference type="SUPFAM" id="SSF52172">
    <property type="entry name" value="CheY-like"/>
    <property type="match status" value="1"/>
</dbReference>
<sequence>MKFSVLIVDDEPLARQGVSLRLQPHDDMAVIGECSNGQEARDAILERKPDLVFLDIQMPLLSGIEVMRTLPPDRTPYTIFLTAFDEYVMQAFEVHAIDYLLKPIDDSRFNAALQHARRVLGGTQTATYQERLRELLTQDANIPVPAPLKEFSVRTGRRVTFVSVEDIDWIEAQGDYAQLHVGNKEYLLRESLTYLETRLDTGSFLRIHRSAIVRVNRIVRVDSRPNRDCVVTLAGGSLLRVSRTYSHHLRNLLRNGSLA</sequence>
<gene>
    <name evidence="4" type="ORF">HDF16_003853</name>
</gene>
<dbReference type="PANTHER" id="PTHR37299:SF1">
    <property type="entry name" value="STAGE 0 SPORULATION PROTEIN A HOMOLOG"/>
    <property type="match status" value="1"/>
</dbReference>
<dbReference type="GO" id="GO:0003677">
    <property type="term" value="F:DNA binding"/>
    <property type="evidence" value="ECO:0007669"/>
    <property type="project" value="InterPro"/>
</dbReference>
<dbReference type="InterPro" id="IPR046947">
    <property type="entry name" value="LytR-like"/>
</dbReference>
<dbReference type="Proteomes" id="UP000540989">
    <property type="component" value="Unassembled WGS sequence"/>
</dbReference>
<keyword evidence="1" id="KW-0597">Phosphoprotein</keyword>
<dbReference type="GO" id="GO:0000156">
    <property type="term" value="F:phosphorelay response regulator activity"/>
    <property type="evidence" value="ECO:0007669"/>
    <property type="project" value="InterPro"/>
</dbReference>
<feature type="modified residue" description="4-aspartylphosphate" evidence="1">
    <location>
        <position position="55"/>
    </location>
</feature>
<proteinExistence type="predicted"/>
<comment type="caution">
    <text evidence="4">The sequence shown here is derived from an EMBL/GenBank/DDBJ whole genome shotgun (WGS) entry which is preliminary data.</text>
</comment>
<dbReference type="Pfam" id="PF04397">
    <property type="entry name" value="LytTR"/>
    <property type="match status" value="1"/>
</dbReference>
<dbReference type="SMART" id="SM00850">
    <property type="entry name" value="LytTR"/>
    <property type="match status" value="1"/>
</dbReference>
<dbReference type="Pfam" id="PF00072">
    <property type="entry name" value="Response_reg"/>
    <property type="match status" value="1"/>
</dbReference>
<evidence type="ECO:0000259" key="2">
    <source>
        <dbReference type="PROSITE" id="PS50110"/>
    </source>
</evidence>
<dbReference type="SMART" id="SM00448">
    <property type="entry name" value="REC"/>
    <property type="match status" value="1"/>
</dbReference>
<evidence type="ECO:0000259" key="3">
    <source>
        <dbReference type="PROSITE" id="PS50930"/>
    </source>
</evidence>
<dbReference type="EMBL" id="JACHIP010000005">
    <property type="protein sequence ID" value="MBB5059130.1"/>
    <property type="molecule type" value="Genomic_DNA"/>
</dbReference>
<reference evidence="4 5" key="1">
    <citation type="submission" date="2020-08" db="EMBL/GenBank/DDBJ databases">
        <title>Genomic Encyclopedia of Type Strains, Phase IV (KMG-V): Genome sequencing to study the core and pangenomes of soil and plant-associated prokaryotes.</title>
        <authorList>
            <person name="Whitman W."/>
        </authorList>
    </citation>
    <scope>NUCLEOTIDE SEQUENCE [LARGE SCALE GENOMIC DNA]</scope>
    <source>
        <strain evidence="4 5">M8UP14</strain>
    </source>
</reference>
<dbReference type="AlphaFoldDB" id="A0A7W7ZFT3"/>
<accession>A0A7W7ZFT3</accession>
<dbReference type="InterPro" id="IPR001789">
    <property type="entry name" value="Sig_transdc_resp-reg_receiver"/>
</dbReference>
<dbReference type="PROSITE" id="PS50930">
    <property type="entry name" value="HTH_LYTTR"/>
    <property type="match status" value="1"/>
</dbReference>
<dbReference type="InterPro" id="IPR007492">
    <property type="entry name" value="LytTR_DNA-bd_dom"/>
</dbReference>
<keyword evidence="5" id="KW-1185">Reference proteome</keyword>
<dbReference type="RefSeq" id="WP_184220043.1">
    <property type="nucleotide sequence ID" value="NZ_JACHIP010000005.1"/>
</dbReference>